<dbReference type="InterPro" id="IPR043502">
    <property type="entry name" value="DNA/RNA_pol_sf"/>
</dbReference>
<evidence type="ECO:0000313" key="3">
    <source>
        <dbReference type="Proteomes" id="UP000765509"/>
    </source>
</evidence>
<gene>
    <name evidence="2" type="ORF">O181_030445</name>
</gene>
<dbReference type="Pfam" id="PF07727">
    <property type="entry name" value="RVT_2"/>
    <property type="match status" value="1"/>
</dbReference>
<dbReference type="PANTHER" id="PTHR11439:SF483">
    <property type="entry name" value="PEPTIDE SYNTHASE GLIP-LIKE, PUTATIVE (AFU_ORTHOLOGUE AFUA_3G12920)-RELATED"/>
    <property type="match status" value="1"/>
</dbReference>
<reference evidence="2" key="1">
    <citation type="submission" date="2021-03" db="EMBL/GenBank/DDBJ databases">
        <title>Draft genome sequence of rust myrtle Austropuccinia psidii MF-1, a brazilian biotype.</title>
        <authorList>
            <person name="Quecine M.C."/>
            <person name="Pachon D.M.R."/>
            <person name="Bonatelli M.L."/>
            <person name="Correr F.H."/>
            <person name="Franceschini L.M."/>
            <person name="Leite T.F."/>
            <person name="Margarido G.R.A."/>
            <person name="Almeida C.A."/>
            <person name="Ferrarezi J.A."/>
            <person name="Labate C.A."/>
        </authorList>
    </citation>
    <scope>NUCLEOTIDE SEQUENCE</scope>
    <source>
        <strain evidence="2">MF-1</strain>
    </source>
</reference>
<name>A0A9Q3CX91_9BASI</name>
<accession>A0A9Q3CX91</accession>
<dbReference type="OrthoDB" id="411615at2759"/>
<dbReference type="InterPro" id="IPR013103">
    <property type="entry name" value="RVT_2"/>
</dbReference>
<feature type="domain" description="Reverse transcriptase Ty1/copia-type" evidence="1">
    <location>
        <begin position="89"/>
        <end position="324"/>
    </location>
</feature>
<dbReference type="PANTHER" id="PTHR11439">
    <property type="entry name" value="GAG-POL-RELATED RETROTRANSPOSON"/>
    <property type="match status" value="1"/>
</dbReference>
<dbReference type="EMBL" id="AVOT02010738">
    <property type="protein sequence ID" value="MBW0490730.1"/>
    <property type="molecule type" value="Genomic_DNA"/>
</dbReference>
<organism evidence="2 3">
    <name type="scientific">Austropuccinia psidii MF-1</name>
    <dbReference type="NCBI Taxonomy" id="1389203"/>
    <lineage>
        <taxon>Eukaryota</taxon>
        <taxon>Fungi</taxon>
        <taxon>Dikarya</taxon>
        <taxon>Basidiomycota</taxon>
        <taxon>Pucciniomycotina</taxon>
        <taxon>Pucciniomycetes</taxon>
        <taxon>Pucciniales</taxon>
        <taxon>Sphaerophragmiaceae</taxon>
        <taxon>Austropuccinia</taxon>
    </lineage>
</organism>
<dbReference type="SUPFAM" id="SSF56672">
    <property type="entry name" value="DNA/RNA polymerases"/>
    <property type="match status" value="1"/>
</dbReference>
<dbReference type="AlphaFoldDB" id="A0A9Q3CX91"/>
<dbReference type="Proteomes" id="UP000765509">
    <property type="component" value="Unassembled WGS sequence"/>
</dbReference>
<evidence type="ECO:0000313" key="2">
    <source>
        <dbReference type="EMBL" id="MBW0490730.1"/>
    </source>
</evidence>
<sequence length="440" mass="49560">MTPEADTLDEIGTATLEVVDEVHSSDPTLPQDRSDAIPTNVLLYPRRPQVLVTLEDSAPRTFKGARKSPEKELWVKAIKRELSSMAMLEVWDVVELDPGFKLVGTTWVCKVKKDHLGKIIEHKSQLCAQGFTQPAGVEFGQTYSPTGRLLRSMIAFALAMNLEFHQIDIKSAFLNAPLSETVYLGIPQALELDIRLYFLKLKKAIYGLKQASLAWYNPLKKWLVTVCFVSCILDPCVFYQRREDPIWLYVHVDDIAIFGSNLRKFKNKVSKEFDIKDVGPANLMLSIKVSHSPKYVLLYQQHFTESLLDLYGMLDCNTVLTPLVPNKHVCPASEEEAALFKKLNVNYRSAIGSIKYLSTATRPDLSFAVSAPSQYPENPEILHWKVFLNVMKYLKGTQSLGLTYPRGINIGISAYSDADWGNFWVSQRSVTGFLASSEVV</sequence>
<protein>
    <recommendedName>
        <fullName evidence="1">Reverse transcriptase Ty1/copia-type domain-containing protein</fullName>
    </recommendedName>
</protein>
<proteinExistence type="predicted"/>
<comment type="caution">
    <text evidence="2">The sequence shown here is derived from an EMBL/GenBank/DDBJ whole genome shotgun (WGS) entry which is preliminary data.</text>
</comment>
<keyword evidence="3" id="KW-1185">Reference proteome</keyword>
<evidence type="ECO:0000259" key="1">
    <source>
        <dbReference type="Pfam" id="PF07727"/>
    </source>
</evidence>